<keyword evidence="2" id="KW-1185">Reference proteome</keyword>
<dbReference type="OrthoDB" id="5297245at2"/>
<protein>
    <submittedName>
        <fullName evidence="1">CopG antitoxin of type II toxin-antitoxin system</fullName>
    </submittedName>
</protein>
<reference evidence="1 2" key="1">
    <citation type="submission" date="2019-11" db="EMBL/GenBank/DDBJ databases">
        <title>Genome sequence of Moorella glycerini DSM11254.</title>
        <authorList>
            <person name="Poehlein A."/>
            <person name="Boeer T."/>
            <person name="Daniel R."/>
        </authorList>
    </citation>
    <scope>NUCLEOTIDE SEQUENCE [LARGE SCALE GENOMIC DNA]</scope>
    <source>
        <strain evidence="1 2">DSM 11254</strain>
    </source>
</reference>
<gene>
    <name evidence="1" type="ORF">MGLY_28330</name>
</gene>
<evidence type="ECO:0000313" key="2">
    <source>
        <dbReference type="Proteomes" id="UP000425916"/>
    </source>
</evidence>
<dbReference type="AlphaFoldDB" id="A0A6I5ZUU0"/>
<dbReference type="InterPro" id="IPR022148">
    <property type="entry name" value="CopG_antitoxin"/>
</dbReference>
<dbReference type="EMBL" id="CP046244">
    <property type="protein sequence ID" value="QGP93425.1"/>
    <property type="molecule type" value="Genomic_DNA"/>
</dbReference>
<evidence type="ECO:0000313" key="1">
    <source>
        <dbReference type="EMBL" id="QGP93425.1"/>
    </source>
</evidence>
<sequence>MMTKDKEIPEFASAEEEAVFWEKNSVAPFWDQLETVEVKAERPRKRQICIRLNPTYLSEIKKVALKKGIPYQTLIQMWLVEKLMEQRGR</sequence>
<accession>A0A6I5ZUU0</accession>
<dbReference type="Proteomes" id="UP000425916">
    <property type="component" value="Chromosome"/>
</dbReference>
<organism evidence="1 2">
    <name type="scientific">Neomoorella glycerini</name>
    <dbReference type="NCBI Taxonomy" id="55779"/>
    <lineage>
        <taxon>Bacteria</taxon>
        <taxon>Bacillati</taxon>
        <taxon>Bacillota</taxon>
        <taxon>Clostridia</taxon>
        <taxon>Neomoorellales</taxon>
        <taxon>Neomoorellaceae</taxon>
        <taxon>Neomoorella</taxon>
    </lineage>
</organism>
<dbReference type="RefSeq" id="WP_156274815.1">
    <property type="nucleotide sequence ID" value="NZ_CP046244.1"/>
</dbReference>
<proteinExistence type="predicted"/>
<name>A0A6I5ZUU0_9FIRM</name>
<dbReference type="Pfam" id="PF12441">
    <property type="entry name" value="CopG_antitoxin"/>
    <property type="match status" value="1"/>
</dbReference>